<dbReference type="EMBL" id="AP026830">
    <property type="protein sequence ID" value="BDR93084.1"/>
    <property type="molecule type" value="Genomic_DNA"/>
</dbReference>
<feature type="transmembrane region" description="Helical" evidence="1">
    <location>
        <begin position="42"/>
        <end position="62"/>
    </location>
</feature>
<keyword evidence="5" id="KW-1185">Reference proteome</keyword>
<evidence type="ECO:0000256" key="1">
    <source>
        <dbReference type="SAM" id="Phobius"/>
    </source>
</evidence>
<name>A0A830EN51_9CREN</name>
<reference evidence="5" key="3">
    <citation type="submission" date="2022-09" db="EMBL/GenBank/DDBJ databases">
        <title>Complete genome sequence of Vulcanisaeta souniana.</title>
        <authorList>
            <person name="Kato S."/>
            <person name="Itoh T."/>
            <person name="Ohkuma M."/>
        </authorList>
    </citation>
    <scope>NUCLEOTIDE SEQUENCE [LARGE SCALE GENOMIC DNA]</scope>
    <source>
        <strain evidence="5">JCM 11219</strain>
    </source>
</reference>
<reference evidence="3" key="2">
    <citation type="submission" date="2020-09" db="EMBL/GenBank/DDBJ databases">
        <authorList>
            <person name="Sun Q."/>
            <person name="Ohkuma M."/>
        </authorList>
    </citation>
    <scope>NUCLEOTIDE SEQUENCE</scope>
    <source>
        <strain evidence="3">JCM 11219</strain>
    </source>
</reference>
<gene>
    <name evidence="3" type="ORF">GCM10007112_25170</name>
    <name evidence="2" type="ORF">Vsou_21770</name>
</gene>
<dbReference type="Proteomes" id="UP001060771">
    <property type="component" value="Chromosome"/>
</dbReference>
<evidence type="ECO:0000313" key="4">
    <source>
        <dbReference type="Proteomes" id="UP000657075"/>
    </source>
</evidence>
<evidence type="ECO:0000313" key="5">
    <source>
        <dbReference type="Proteomes" id="UP001060771"/>
    </source>
</evidence>
<evidence type="ECO:0000313" key="2">
    <source>
        <dbReference type="EMBL" id="BDR93084.1"/>
    </source>
</evidence>
<feature type="transmembrane region" description="Helical" evidence="1">
    <location>
        <begin position="141"/>
        <end position="163"/>
    </location>
</feature>
<accession>A0A830EN51</accession>
<keyword evidence="1" id="KW-0472">Membrane</keyword>
<organism evidence="3 4">
    <name type="scientific">Vulcanisaeta souniana JCM 11219</name>
    <dbReference type="NCBI Taxonomy" id="1293586"/>
    <lineage>
        <taxon>Archaea</taxon>
        <taxon>Thermoproteota</taxon>
        <taxon>Thermoprotei</taxon>
        <taxon>Thermoproteales</taxon>
        <taxon>Thermoproteaceae</taxon>
        <taxon>Vulcanisaeta</taxon>
    </lineage>
</organism>
<feature type="transmembrane region" description="Helical" evidence="1">
    <location>
        <begin position="102"/>
        <end position="121"/>
    </location>
</feature>
<feature type="transmembrane region" description="Helical" evidence="1">
    <location>
        <begin position="68"/>
        <end position="90"/>
    </location>
</feature>
<dbReference type="AlphaFoldDB" id="A0A830EN51"/>
<dbReference type="Proteomes" id="UP000657075">
    <property type="component" value="Unassembled WGS sequence"/>
</dbReference>
<keyword evidence="1" id="KW-1133">Transmembrane helix</keyword>
<sequence>MLKNTQDSESLAMVGAYLGALITLGTIAVITAIGISASKDNLYAAIYLAITTGLVGAIYGLFGITYGFVLIYLVFVGATITITIVLAATYRRIEYRGGVSKSWVVPMLLFIVAVITASLWTEYRVSPLTTQSLTGFASMNNLLLMVLLSSLLMAIMLGLIMYYHEVNKQWK</sequence>
<dbReference type="EMBL" id="BMNM01000017">
    <property type="protein sequence ID" value="GGI87227.1"/>
    <property type="molecule type" value="Genomic_DNA"/>
</dbReference>
<feature type="transmembrane region" description="Helical" evidence="1">
    <location>
        <begin position="12"/>
        <end position="35"/>
    </location>
</feature>
<reference evidence="3" key="1">
    <citation type="journal article" date="2014" name="Int. J. Syst. Evol. Microbiol.">
        <title>Complete genome sequence of Corynebacterium casei LMG S-19264T (=DSM 44701T), isolated from a smear-ripened cheese.</title>
        <authorList>
            <consortium name="US DOE Joint Genome Institute (JGI-PGF)"/>
            <person name="Walter F."/>
            <person name="Albersmeier A."/>
            <person name="Kalinowski J."/>
            <person name="Ruckert C."/>
        </authorList>
    </citation>
    <scope>NUCLEOTIDE SEQUENCE</scope>
    <source>
        <strain evidence="3">JCM 11219</strain>
    </source>
</reference>
<keyword evidence="1" id="KW-0812">Transmembrane</keyword>
<reference evidence="2" key="4">
    <citation type="journal article" date="2023" name="Microbiol. Resour. Announc.">
        <title>Complete Genome Sequence of Vulcanisaeta souniana Strain IC-059, a Hyperthermophilic Archaeon Isolated from Hot Spring Water in Japan.</title>
        <authorList>
            <person name="Kato S."/>
            <person name="Itoh T."/>
            <person name="Wu L."/>
            <person name="Ma J."/>
            <person name="Ohkuma M."/>
        </authorList>
    </citation>
    <scope>NUCLEOTIDE SEQUENCE</scope>
    <source>
        <strain evidence="2">JCM 11219</strain>
    </source>
</reference>
<proteinExistence type="predicted"/>
<evidence type="ECO:0000313" key="3">
    <source>
        <dbReference type="EMBL" id="GGI87227.1"/>
    </source>
</evidence>
<protein>
    <submittedName>
        <fullName evidence="3">Uncharacterized protein</fullName>
    </submittedName>
</protein>